<evidence type="ECO:0000256" key="1">
    <source>
        <dbReference type="ARBA" id="ARBA00035112"/>
    </source>
</evidence>
<dbReference type="PANTHER" id="PTHR33365">
    <property type="entry name" value="YALI0B05434P"/>
    <property type="match status" value="1"/>
</dbReference>
<accession>A0ABR3ZY36</accession>
<dbReference type="Proteomes" id="UP001590950">
    <property type="component" value="Unassembled WGS sequence"/>
</dbReference>
<comment type="similarity">
    <text evidence="1">Belongs to the ustYa family.</text>
</comment>
<dbReference type="EMBL" id="JBEFKJ010000040">
    <property type="protein sequence ID" value="KAL2037459.1"/>
    <property type="molecule type" value="Genomic_DNA"/>
</dbReference>
<comment type="caution">
    <text evidence="2">The sequence shown here is derived from an EMBL/GenBank/DDBJ whole genome shotgun (WGS) entry which is preliminary data.</text>
</comment>
<dbReference type="Pfam" id="PF11807">
    <property type="entry name" value="UstYa"/>
    <property type="match status" value="1"/>
</dbReference>
<evidence type="ECO:0000313" key="2">
    <source>
        <dbReference type="EMBL" id="KAL2037459.1"/>
    </source>
</evidence>
<reference evidence="2 3" key="1">
    <citation type="submission" date="2024-09" db="EMBL/GenBank/DDBJ databases">
        <title>Rethinking Asexuality: The Enigmatic Case of Functional Sexual Genes in Lepraria (Stereocaulaceae).</title>
        <authorList>
            <person name="Doellman M."/>
            <person name="Sun Y."/>
            <person name="Barcenas-Pena A."/>
            <person name="Lumbsch H.T."/>
            <person name="Grewe F."/>
        </authorList>
    </citation>
    <scope>NUCLEOTIDE SEQUENCE [LARGE SCALE GENOMIC DNA]</scope>
    <source>
        <strain evidence="2 3">Mercado 3170</strain>
    </source>
</reference>
<name>A0ABR3ZY36_9LECA</name>
<dbReference type="InterPro" id="IPR021765">
    <property type="entry name" value="UstYa-like"/>
</dbReference>
<proteinExistence type="inferred from homology"/>
<organism evidence="2 3">
    <name type="scientific">Stereocaulon virgatum</name>
    <dbReference type="NCBI Taxonomy" id="373712"/>
    <lineage>
        <taxon>Eukaryota</taxon>
        <taxon>Fungi</taxon>
        <taxon>Dikarya</taxon>
        <taxon>Ascomycota</taxon>
        <taxon>Pezizomycotina</taxon>
        <taxon>Lecanoromycetes</taxon>
        <taxon>OSLEUM clade</taxon>
        <taxon>Lecanoromycetidae</taxon>
        <taxon>Lecanorales</taxon>
        <taxon>Lecanorineae</taxon>
        <taxon>Stereocaulaceae</taxon>
        <taxon>Stereocaulon</taxon>
    </lineage>
</organism>
<sequence length="216" mass="24456">MPITMKNVYEAYCLLGDDASAQEILELPGSPPKGSRVCSAKSISRTLPVILCPTSFFGNGFLGVCIFNLRKQFGSQEMTQFAGHTFEEPVPYEWHTAYDGEDQTLADELWGNLQLDIGAGLVALSEDYAKANDLLFAQRSPWQNDMDIYFLNELHGMRRLRNLRWAFFECRDEEPQLASSHHIKHCMETIRQDLMRFTNDIPRNAGTTAPLESGLD</sequence>
<evidence type="ECO:0000313" key="3">
    <source>
        <dbReference type="Proteomes" id="UP001590950"/>
    </source>
</evidence>
<protein>
    <submittedName>
        <fullName evidence="2">Uncharacterized protein</fullName>
    </submittedName>
</protein>
<dbReference type="PANTHER" id="PTHR33365:SF6">
    <property type="entry name" value="OXIDASE USTYA"/>
    <property type="match status" value="1"/>
</dbReference>
<keyword evidence="3" id="KW-1185">Reference proteome</keyword>
<gene>
    <name evidence="2" type="ORF">N7G274_009739</name>
</gene>